<comment type="caution">
    <text evidence="2">The sequence shown here is derived from an EMBL/GenBank/DDBJ whole genome shotgun (WGS) entry which is preliminary data.</text>
</comment>
<dbReference type="EMBL" id="JALJOU010000032">
    <property type="protein sequence ID" value="KAK9834318.1"/>
    <property type="molecule type" value="Genomic_DNA"/>
</dbReference>
<keyword evidence="3" id="KW-1185">Reference proteome</keyword>
<dbReference type="Proteomes" id="UP001445335">
    <property type="component" value="Unassembled WGS sequence"/>
</dbReference>
<gene>
    <name evidence="2" type="ORF">WJX81_006613</name>
</gene>
<feature type="region of interest" description="Disordered" evidence="1">
    <location>
        <begin position="1"/>
        <end position="87"/>
    </location>
</feature>
<protein>
    <submittedName>
        <fullName evidence="2">Uncharacterized protein</fullName>
    </submittedName>
</protein>
<proteinExistence type="predicted"/>
<accession>A0AAW1RKR0</accession>
<organism evidence="2 3">
    <name type="scientific">Elliptochloris bilobata</name>
    <dbReference type="NCBI Taxonomy" id="381761"/>
    <lineage>
        <taxon>Eukaryota</taxon>
        <taxon>Viridiplantae</taxon>
        <taxon>Chlorophyta</taxon>
        <taxon>core chlorophytes</taxon>
        <taxon>Trebouxiophyceae</taxon>
        <taxon>Trebouxiophyceae incertae sedis</taxon>
        <taxon>Elliptochloris clade</taxon>
        <taxon>Elliptochloris</taxon>
    </lineage>
</organism>
<name>A0AAW1RKR0_9CHLO</name>
<dbReference type="AlphaFoldDB" id="A0AAW1RKR0"/>
<sequence>MTEGTVDRQTATGTTATGAPKETFGTGSAAQSAAGQKGAEISANRSEEALKEAGRKAARTRAERYGEELKTSAPENDDLQGTKTTAS</sequence>
<evidence type="ECO:0000313" key="3">
    <source>
        <dbReference type="Proteomes" id="UP001445335"/>
    </source>
</evidence>
<evidence type="ECO:0000256" key="1">
    <source>
        <dbReference type="SAM" id="MobiDB-lite"/>
    </source>
</evidence>
<reference evidence="2 3" key="1">
    <citation type="journal article" date="2024" name="Nat. Commun.">
        <title>Phylogenomics reveals the evolutionary origins of lichenization in chlorophyte algae.</title>
        <authorList>
            <person name="Puginier C."/>
            <person name="Libourel C."/>
            <person name="Otte J."/>
            <person name="Skaloud P."/>
            <person name="Haon M."/>
            <person name="Grisel S."/>
            <person name="Petersen M."/>
            <person name="Berrin J.G."/>
            <person name="Delaux P.M."/>
            <person name="Dal Grande F."/>
            <person name="Keller J."/>
        </authorList>
    </citation>
    <scope>NUCLEOTIDE SEQUENCE [LARGE SCALE GENOMIC DNA]</scope>
    <source>
        <strain evidence="2 3">SAG 245.80</strain>
    </source>
</reference>
<feature type="compositionally biased region" description="Basic and acidic residues" evidence="1">
    <location>
        <begin position="45"/>
        <end position="70"/>
    </location>
</feature>
<feature type="compositionally biased region" description="Low complexity" evidence="1">
    <location>
        <begin position="10"/>
        <end position="39"/>
    </location>
</feature>
<evidence type="ECO:0000313" key="2">
    <source>
        <dbReference type="EMBL" id="KAK9834318.1"/>
    </source>
</evidence>